<dbReference type="CDD" id="cd02980">
    <property type="entry name" value="TRX_Fd_family"/>
    <property type="match status" value="1"/>
</dbReference>
<accession>A0A841EHT1</accession>
<gene>
    <name evidence="1" type="ORF">HNP25_000444</name>
</gene>
<dbReference type="Proteomes" id="UP000524404">
    <property type="component" value="Unassembled WGS sequence"/>
</dbReference>
<sequence length="100" mass="10779">MKYKKHVFICTNQKDAPKKCCGAERGSALVEAFKASLKEKGLSAEIRAQKAGCLDVCAFGPGLVVYPEGVFYGNVQLSDVEEIVESNLVGDKAVERLVIA</sequence>
<dbReference type="SUPFAM" id="SSF52833">
    <property type="entry name" value="Thioredoxin-like"/>
    <property type="match status" value="1"/>
</dbReference>
<protein>
    <submittedName>
        <fullName evidence="1">(2Fe-2S) ferredoxin</fullName>
    </submittedName>
</protein>
<dbReference type="Gene3D" id="3.40.30.10">
    <property type="entry name" value="Glutaredoxin"/>
    <property type="match status" value="1"/>
</dbReference>
<name>A0A841EHT1_9BACT</name>
<dbReference type="RefSeq" id="WP_184129580.1">
    <property type="nucleotide sequence ID" value="NZ_JACHKT010000002.1"/>
</dbReference>
<reference evidence="1 2" key="1">
    <citation type="submission" date="2020-08" db="EMBL/GenBank/DDBJ databases">
        <title>Functional genomics of gut bacteria from endangered species of beetles.</title>
        <authorList>
            <person name="Carlos-Shanley C."/>
        </authorList>
    </citation>
    <scope>NUCLEOTIDE SEQUENCE [LARGE SCALE GENOMIC DNA]</scope>
    <source>
        <strain evidence="1 2">S00070</strain>
    </source>
</reference>
<evidence type="ECO:0000313" key="1">
    <source>
        <dbReference type="EMBL" id="MBB6001804.1"/>
    </source>
</evidence>
<evidence type="ECO:0000313" key="2">
    <source>
        <dbReference type="Proteomes" id="UP000524404"/>
    </source>
</evidence>
<keyword evidence="2" id="KW-1185">Reference proteome</keyword>
<dbReference type="EMBL" id="JACHKT010000002">
    <property type="protein sequence ID" value="MBB6001804.1"/>
    <property type="molecule type" value="Genomic_DNA"/>
</dbReference>
<dbReference type="InterPro" id="IPR036249">
    <property type="entry name" value="Thioredoxin-like_sf"/>
</dbReference>
<proteinExistence type="predicted"/>
<dbReference type="AlphaFoldDB" id="A0A841EHT1"/>
<organism evidence="1 2">
    <name type="scientific">Arcicella rosea</name>
    <dbReference type="NCBI Taxonomy" id="502909"/>
    <lineage>
        <taxon>Bacteria</taxon>
        <taxon>Pseudomonadati</taxon>
        <taxon>Bacteroidota</taxon>
        <taxon>Cytophagia</taxon>
        <taxon>Cytophagales</taxon>
        <taxon>Flectobacillaceae</taxon>
        <taxon>Arcicella</taxon>
    </lineage>
</organism>
<comment type="caution">
    <text evidence="1">The sequence shown here is derived from an EMBL/GenBank/DDBJ whole genome shotgun (WGS) entry which is preliminary data.</text>
</comment>